<sequence>MDVDTIPNLLAEQRDNAPDDLQHYFLSFEDYWERKLWHELTDVLVEYFQQDQSASQRLPLYNTFIKSFAEKINQLKLVTLGLSTATQCKGLYASIIVKDVADRVDDNERLSFLATLADNVNKPASQDAFVYAKAAVAGVQLKLGKFDEARKDLDICEQILDTFDSVENVVHASFYRTSADYYQAKHDFAPYYRTTLLYLACIDLDSLSMGECQRLAYDLSLAALVSDSIYNFGELLLHPILDSLKDTEHSWLRELLIAFNRGDLKMFDRLSGYIGKNALFKEHQMFLYQKISLSALTETVFRRPPQDRSMTFATISEETKVRPDEIEHLIMKALSLGLLRGTIDQVAEVARISWVQPKVLDKGQIEGMRERLKEWDEGVNRLGNWIESAGKDVWAV</sequence>
<comment type="caution">
    <text evidence="1">The sequence shown here is derived from an EMBL/GenBank/DDBJ whole genome shotgun (WGS) entry which is preliminary data.</text>
</comment>
<keyword evidence="1" id="KW-0647">Proteasome</keyword>
<accession>A0ACC3SP74</accession>
<reference evidence="1" key="1">
    <citation type="submission" date="2024-02" db="EMBL/GenBank/DDBJ databases">
        <title>Metagenome Assembled Genome of Zalaria obscura JY119.</title>
        <authorList>
            <person name="Vighnesh L."/>
            <person name="Jagadeeshwari U."/>
            <person name="Venkata Ramana C."/>
            <person name="Sasikala C."/>
        </authorList>
    </citation>
    <scope>NUCLEOTIDE SEQUENCE</scope>
    <source>
        <strain evidence="1">JY119</strain>
    </source>
</reference>
<keyword evidence="2" id="KW-1185">Reference proteome</keyword>
<name>A0ACC3SP74_9PEZI</name>
<organism evidence="1 2">
    <name type="scientific">Zalaria obscura</name>
    <dbReference type="NCBI Taxonomy" id="2024903"/>
    <lineage>
        <taxon>Eukaryota</taxon>
        <taxon>Fungi</taxon>
        <taxon>Dikarya</taxon>
        <taxon>Ascomycota</taxon>
        <taxon>Pezizomycotina</taxon>
        <taxon>Dothideomycetes</taxon>
        <taxon>Dothideomycetidae</taxon>
        <taxon>Dothideales</taxon>
        <taxon>Zalariaceae</taxon>
        <taxon>Zalaria</taxon>
    </lineage>
</organism>
<proteinExistence type="predicted"/>
<protein>
    <submittedName>
        <fullName evidence="1">26S proteasome regulatory subunit</fullName>
    </submittedName>
</protein>
<dbReference type="Proteomes" id="UP001320706">
    <property type="component" value="Unassembled WGS sequence"/>
</dbReference>
<dbReference type="EMBL" id="JAMKPW020000001">
    <property type="protein sequence ID" value="KAK8221986.1"/>
    <property type="molecule type" value="Genomic_DNA"/>
</dbReference>
<gene>
    <name evidence="1" type="primary">RPN9</name>
    <name evidence="1" type="ORF">M8818_000153</name>
</gene>
<evidence type="ECO:0000313" key="2">
    <source>
        <dbReference type="Proteomes" id="UP001320706"/>
    </source>
</evidence>
<evidence type="ECO:0000313" key="1">
    <source>
        <dbReference type="EMBL" id="KAK8221986.1"/>
    </source>
</evidence>